<dbReference type="GO" id="GO:0006813">
    <property type="term" value="P:potassium ion transport"/>
    <property type="evidence" value="ECO:0007669"/>
    <property type="project" value="UniProtKB-UniRule"/>
</dbReference>
<evidence type="ECO:0000256" key="6">
    <source>
        <dbReference type="ARBA" id="ARBA00023065"/>
    </source>
</evidence>
<feature type="transmembrane region" description="Helical" evidence="9">
    <location>
        <begin position="56"/>
        <end position="75"/>
    </location>
</feature>
<evidence type="ECO:0000256" key="9">
    <source>
        <dbReference type="HAMAP-Rule" id="MF_01308"/>
    </source>
</evidence>
<comment type="similarity">
    <text evidence="8 9">Belongs to the CemA family.</text>
</comment>
<keyword evidence="6 9" id="KW-0406">Ion transport</keyword>
<reference evidence="10" key="1">
    <citation type="submission" date="2016-11" db="EMBL/GenBank/DDBJ databases">
        <title>Chloroplast genome of compsopogon caeruleus.</title>
        <authorList>
            <person name="Nan F."/>
        </authorList>
    </citation>
    <scope>NUCLEOTIDE SEQUENCE</scope>
</reference>
<keyword evidence="10" id="KW-0934">Plastid</keyword>
<feature type="transmembrane region" description="Helical" evidence="9">
    <location>
        <begin position="201"/>
        <end position="222"/>
    </location>
</feature>
<protein>
    <recommendedName>
        <fullName evidence="9">Potassium/proton antiporter CemA</fullName>
    </recommendedName>
    <alternativeName>
        <fullName evidence="9">Chloroplast envelope membrane protein A</fullName>
        <shortName evidence="9">CemA</shortName>
    </alternativeName>
</protein>
<accession>A0A1Z1XB05</accession>
<dbReference type="GO" id="GO:0015078">
    <property type="term" value="F:proton transmembrane transporter activity"/>
    <property type="evidence" value="ECO:0007669"/>
    <property type="project" value="UniProtKB-UniRule"/>
</dbReference>
<dbReference type="RefSeq" id="YP_009402698.1">
    <property type="nucleotide sequence ID" value="NC_035350.1"/>
</dbReference>
<evidence type="ECO:0000256" key="1">
    <source>
        <dbReference type="ARBA" id="ARBA00004141"/>
    </source>
</evidence>
<gene>
    <name evidence="9 10" type="primary">cemA</name>
</gene>
<evidence type="ECO:0000256" key="3">
    <source>
        <dbReference type="ARBA" id="ARBA00022692"/>
    </source>
</evidence>
<dbReference type="HAMAP" id="MF_01308">
    <property type="entry name" value="CemA_PxcA"/>
    <property type="match status" value="1"/>
</dbReference>
<comment type="subcellular location">
    <subcellularLocation>
        <location evidence="1">Membrane</location>
        <topology evidence="1">Multi-pass membrane protein</topology>
    </subcellularLocation>
    <subcellularLocation>
        <location evidence="9">Plastid</location>
        <location evidence="9">Chloroplast inner membrane</location>
        <topology evidence="9">Multi-pass membrane protein</topology>
    </subcellularLocation>
</comment>
<sequence>MEAKMRYWNLEELNKSSFDKLGPIPRSITKIFNKFKQELDPNAEIESVEEFRISRYLTVASTKYLLVLIVVPILIGQLSKSLIVGPCVDYCWNHYKPNIFLNSSQEERAFAELEQFEEKIHFEILIGDKNDVDYKIINQQIKIKAIELAQQYSNESANAIKNILSETCSIISFVFLIVIGKKQISILKSFINEIIYGLSDTAKAFLIILFTDIFVGFHSPHGWEVIIESILRHFGLPESRDFIFLFISTFPVILDTIFKYWIFRYLNRVSPSAVATYRNMNE</sequence>
<dbReference type="GeneID" id="33366724"/>
<dbReference type="PANTHER" id="PTHR33650:SF2">
    <property type="entry name" value="CHLOROPLAST ENVELOPE MEMBRANE PROTEIN"/>
    <property type="match status" value="1"/>
</dbReference>
<keyword evidence="3 9" id="KW-0812">Transmembrane</keyword>
<dbReference type="GO" id="GO:0009706">
    <property type="term" value="C:chloroplast inner membrane"/>
    <property type="evidence" value="ECO:0007669"/>
    <property type="project" value="UniProtKB-SubCell"/>
</dbReference>
<dbReference type="InterPro" id="IPR004282">
    <property type="entry name" value="CemA"/>
</dbReference>
<keyword evidence="4 9" id="KW-0375">Hydrogen ion transport</keyword>
<keyword evidence="10" id="KW-0150">Chloroplast</keyword>
<keyword evidence="9" id="KW-0630">Potassium</keyword>
<evidence type="ECO:0000256" key="4">
    <source>
        <dbReference type="ARBA" id="ARBA00022781"/>
    </source>
</evidence>
<evidence type="ECO:0000313" key="10">
    <source>
        <dbReference type="EMBL" id="ARX96052.1"/>
    </source>
</evidence>
<feature type="transmembrane region" description="Helical" evidence="9">
    <location>
        <begin position="242"/>
        <end position="262"/>
    </location>
</feature>
<dbReference type="EMBL" id="KY083067">
    <property type="protein sequence ID" value="ARX96052.1"/>
    <property type="molecule type" value="Genomic_DNA"/>
</dbReference>
<feature type="transmembrane region" description="Helical" evidence="9">
    <location>
        <begin position="163"/>
        <end position="180"/>
    </location>
</feature>
<name>A0A1Z1XB05_9RHOD</name>
<keyword evidence="9" id="KW-1001">Plastid inner membrane</keyword>
<keyword evidence="9" id="KW-0633">Potassium transport</keyword>
<dbReference type="PANTHER" id="PTHR33650">
    <property type="entry name" value="CHLOROPLAST ENVELOPE MEMBRANE PROTEIN-RELATED"/>
    <property type="match status" value="1"/>
</dbReference>
<evidence type="ECO:0000256" key="2">
    <source>
        <dbReference type="ARBA" id="ARBA00022448"/>
    </source>
</evidence>
<evidence type="ECO:0000256" key="8">
    <source>
        <dbReference type="ARBA" id="ARBA00043980"/>
    </source>
</evidence>
<keyword evidence="5 9" id="KW-1133">Transmembrane helix</keyword>
<comment type="catalytic activity">
    <reaction evidence="9">
        <text>K(+)(in) + H(+)(out) = K(+)(out) + H(+)(in)</text>
        <dbReference type="Rhea" id="RHEA:29467"/>
        <dbReference type="ChEBI" id="CHEBI:15378"/>
        <dbReference type="ChEBI" id="CHEBI:29103"/>
    </reaction>
</comment>
<keyword evidence="2 9" id="KW-0813">Transport</keyword>
<organism evidence="10">
    <name type="scientific">Compsopogon caeruleus</name>
    <dbReference type="NCBI Taxonomy" id="31354"/>
    <lineage>
        <taxon>Eukaryota</taxon>
        <taxon>Rhodophyta</taxon>
        <taxon>Compsopogonophyceae</taxon>
        <taxon>Compsopogonales</taxon>
        <taxon>Compsopogonaceae</taxon>
        <taxon>Compsopogon</taxon>
    </lineage>
</organism>
<dbReference type="Pfam" id="PF03040">
    <property type="entry name" value="CemA"/>
    <property type="match status" value="1"/>
</dbReference>
<evidence type="ECO:0000256" key="7">
    <source>
        <dbReference type="ARBA" id="ARBA00023136"/>
    </source>
</evidence>
<geneLocation type="chloroplast" evidence="10"/>
<keyword evidence="7 9" id="KW-0472">Membrane</keyword>
<dbReference type="GO" id="GO:0015297">
    <property type="term" value="F:antiporter activity"/>
    <property type="evidence" value="ECO:0007669"/>
    <property type="project" value="UniProtKB-KW"/>
</dbReference>
<keyword evidence="9" id="KW-0050">Antiport</keyword>
<dbReference type="AlphaFoldDB" id="A0A1Z1XB05"/>
<comment type="function">
    <text evidence="9">Contributes to K(+)/H(+) antiport activity by supporting proton efflux to control proton extrusion and homeostasis in chloroplasts in a light-dependent manner to modulate photosynthesis. Prevents excessive induction of non-photochemical quenching (NPQ) under continuous-light conditions. Indirectly promotes efficient inorganic carbon uptake into chloroplasts.</text>
</comment>
<proteinExistence type="inferred from homology"/>
<evidence type="ECO:0000256" key="5">
    <source>
        <dbReference type="ARBA" id="ARBA00022989"/>
    </source>
</evidence>